<evidence type="ECO:0000313" key="3">
    <source>
        <dbReference type="Proteomes" id="UP000326912"/>
    </source>
</evidence>
<dbReference type="Gene3D" id="2.160.20.80">
    <property type="entry name" value="E3 ubiquitin-protein ligase SopA"/>
    <property type="match status" value="1"/>
</dbReference>
<accession>A0A5J4KG99</accession>
<dbReference type="AlphaFoldDB" id="A0A5J4KG99"/>
<dbReference type="RefSeq" id="WP_151756488.1">
    <property type="nucleotide sequence ID" value="NZ_BKZW01000001.1"/>
</dbReference>
<dbReference type="Pfam" id="PF13599">
    <property type="entry name" value="Pentapeptide_4"/>
    <property type="match status" value="1"/>
</dbReference>
<sequence>MTTKANQPAVQVRPPRLPKRPQGRDIVGGYVQYHERYTSLALANIDLSTQVAARPAFVESSFNQIMLSNTEFEEIQLDDVRFTGCDFATADWYKCVWHRVEVIGCHMTGFLAGESYLEDVLFKDCLLSLAQLRFARLKNVRFEHCDLLEADLLESEFTQVSFEDCNLRQTELSGTRLSGIDLSSCSLDGARVSAKELSGATLNIAQALALVEAMGIRIQTPP</sequence>
<dbReference type="PANTHER" id="PTHR42999">
    <property type="entry name" value="ANTIBIOTIC RESISTANCE PROTEIN MCBG"/>
    <property type="match status" value="1"/>
</dbReference>
<protein>
    <recommendedName>
        <fullName evidence="4">Pentapeptide repeat protein</fullName>
    </recommendedName>
</protein>
<keyword evidence="3" id="KW-1185">Reference proteome</keyword>
<dbReference type="Proteomes" id="UP000326912">
    <property type="component" value="Unassembled WGS sequence"/>
</dbReference>
<dbReference type="EMBL" id="BKZW01000001">
    <property type="protein sequence ID" value="GER88608.1"/>
    <property type="molecule type" value="Genomic_DNA"/>
</dbReference>
<dbReference type="InterPro" id="IPR001646">
    <property type="entry name" value="5peptide_repeat"/>
</dbReference>
<dbReference type="InterPro" id="IPR052949">
    <property type="entry name" value="PA_immunity-related"/>
</dbReference>
<evidence type="ECO:0000256" key="1">
    <source>
        <dbReference type="SAM" id="MobiDB-lite"/>
    </source>
</evidence>
<dbReference type="PANTHER" id="PTHR42999:SF1">
    <property type="entry name" value="PENTAPEPTIDE REPEAT-CONTAINING PROTEIN"/>
    <property type="match status" value="1"/>
</dbReference>
<dbReference type="SUPFAM" id="SSF141571">
    <property type="entry name" value="Pentapeptide repeat-like"/>
    <property type="match status" value="1"/>
</dbReference>
<organism evidence="2 3">
    <name type="scientific">Dictyobacter vulcani</name>
    <dbReference type="NCBI Taxonomy" id="2607529"/>
    <lineage>
        <taxon>Bacteria</taxon>
        <taxon>Bacillati</taxon>
        <taxon>Chloroflexota</taxon>
        <taxon>Ktedonobacteria</taxon>
        <taxon>Ktedonobacterales</taxon>
        <taxon>Dictyobacteraceae</taxon>
        <taxon>Dictyobacter</taxon>
    </lineage>
</organism>
<gene>
    <name evidence="2" type="ORF">KDW_27700</name>
</gene>
<evidence type="ECO:0008006" key="4">
    <source>
        <dbReference type="Google" id="ProtNLM"/>
    </source>
</evidence>
<name>A0A5J4KG99_9CHLR</name>
<reference evidence="2 3" key="1">
    <citation type="submission" date="2019-10" db="EMBL/GenBank/DDBJ databases">
        <title>Dictyobacter vulcani sp. nov., within the class Ktedonobacteria, isolated from soil of volcanic Mt. Zao.</title>
        <authorList>
            <person name="Zheng Y."/>
            <person name="Wang C.M."/>
            <person name="Sakai Y."/>
            <person name="Abe K."/>
            <person name="Yokota A."/>
            <person name="Yabe S."/>
        </authorList>
    </citation>
    <scope>NUCLEOTIDE SEQUENCE [LARGE SCALE GENOMIC DNA]</scope>
    <source>
        <strain evidence="2 3">W12</strain>
    </source>
</reference>
<evidence type="ECO:0000313" key="2">
    <source>
        <dbReference type="EMBL" id="GER88608.1"/>
    </source>
</evidence>
<feature type="region of interest" description="Disordered" evidence="1">
    <location>
        <begin position="1"/>
        <end position="23"/>
    </location>
</feature>
<comment type="caution">
    <text evidence="2">The sequence shown here is derived from an EMBL/GenBank/DDBJ whole genome shotgun (WGS) entry which is preliminary data.</text>
</comment>
<proteinExistence type="predicted"/>